<dbReference type="AlphaFoldDB" id="A0A812YJ11"/>
<comment type="caution">
    <text evidence="4">The sequence shown here is derived from an EMBL/GenBank/DDBJ whole genome shotgun (WGS) entry which is preliminary data.</text>
</comment>
<name>A0A812YJ11_SYMPI</name>
<feature type="coiled-coil region" evidence="2">
    <location>
        <begin position="237"/>
        <end position="276"/>
    </location>
</feature>
<proteinExistence type="predicted"/>
<organism evidence="4 5">
    <name type="scientific">Symbiodinium pilosum</name>
    <name type="common">Dinoflagellate</name>
    <dbReference type="NCBI Taxonomy" id="2952"/>
    <lineage>
        <taxon>Eukaryota</taxon>
        <taxon>Sar</taxon>
        <taxon>Alveolata</taxon>
        <taxon>Dinophyceae</taxon>
        <taxon>Suessiales</taxon>
        <taxon>Symbiodiniaceae</taxon>
        <taxon>Symbiodinium</taxon>
    </lineage>
</organism>
<evidence type="ECO:0000256" key="3">
    <source>
        <dbReference type="SAM" id="SignalP"/>
    </source>
</evidence>
<reference evidence="4" key="1">
    <citation type="submission" date="2021-02" db="EMBL/GenBank/DDBJ databases">
        <authorList>
            <person name="Dougan E. K."/>
            <person name="Rhodes N."/>
            <person name="Thang M."/>
            <person name="Chan C."/>
        </authorList>
    </citation>
    <scope>NUCLEOTIDE SEQUENCE</scope>
</reference>
<dbReference type="EMBL" id="CAJNIZ010048104">
    <property type="protein sequence ID" value="CAE7782442.1"/>
    <property type="molecule type" value="Genomic_DNA"/>
</dbReference>
<sequence length="288" mass="31973">MRRRRPSWLAGVVAAVLLSSWQGFSFLGSMPTGQQAPHKTVRQASVVDSLKNPVKTVSETIDEFYKGYPKPPVLPMYRSFLVDFITQVHLTMVDSRFKYDAVFALGMRHFYTGLMGNYDKLVMSEESEKIWKALTTAMGMKPDQVIADAEAAAKYGSSTSPAEILQHMEGSAKPPDAKIGTAFEQIQSSLYSMSYSVGLFRIMELSGVEVNKANAEEWAKALKIEPTSKVTSDLETYKANQVKLQKAEEMIREIEIREKKKLAEKLEEKAKALAAKAAAKAGGDEESK</sequence>
<dbReference type="PANTHER" id="PTHR34793:SF1">
    <property type="entry name" value="PROTEIN THYLAKOID FORMATION 1, CHLOROPLASTIC"/>
    <property type="match status" value="1"/>
</dbReference>
<feature type="chain" id="PRO_5032388014" evidence="3">
    <location>
        <begin position="24"/>
        <end position="288"/>
    </location>
</feature>
<dbReference type="PANTHER" id="PTHR34793">
    <property type="entry name" value="PROTEIN THYLAKOID FORMATION 1, CHLOROPLASTIC"/>
    <property type="match status" value="1"/>
</dbReference>
<keyword evidence="5" id="KW-1185">Reference proteome</keyword>
<evidence type="ECO:0000256" key="1">
    <source>
        <dbReference type="ARBA" id="ARBA00023054"/>
    </source>
</evidence>
<dbReference type="GO" id="GO:0010207">
    <property type="term" value="P:photosystem II assembly"/>
    <property type="evidence" value="ECO:0007669"/>
    <property type="project" value="InterPro"/>
</dbReference>
<keyword evidence="1 2" id="KW-0175">Coiled coil</keyword>
<dbReference type="Pfam" id="PF11264">
    <property type="entry name" value="ThylakoidFormat"/>
    <property type="match status" value="1"/>
</dbReference>
<dbReference type="InterPro" id="IPR017499">
    <property type="entry name" value="Thf1"/>
</dbReference>
<evidence type="ECO:0000313" key="5">
    <source>
        <dbReference type="Proteomes" id="UP000649617"/>
    </source>
</evidence>
<accession>A0A812YJ11</accession>
<protein>
    <submittedName>
        <fullName evidence="4">THF1 protein</fullName>
    </submittedName>
</protein>
<evidence type="ECO:0000256" key="2">
    <source>
        <dbReference type="SAM" id="Coils"/>
    </source>
</evidence>
<gene>
    <name evidence="4" type="primary">THF1</name>
    <name evidence="4" type="ORF">SPIL2461_LOCUS23280</name>
</gene>
<dbReference type="OrthoDB" id="4812at2759"/>
<dbReference type="Proteomes" id="UP000649617">
    <property type="component" value="Unassembled WGS sequence"/>
</dbReference>
<keyword evidence="3" id="KW-0732">Signal</keyword>
<evidence type="ECO:0000313" key="4">
    <source>
        <dbReference type="EMBL" id="CAE7782442.1"/>
    </source>
</evidence>
<feature type="signal peptide" evidence="3">
    <location>
        <begin position="1"/>
        <end position="23"/>
    </location>
</feature>